<feature type="non-terminal residue" evidence="1">
    <location>
        <position position="1"/>
    </location>
</feature>
<name>A0A8I0FBY9_ACIBA</name>
<dbReference type="EMBL" id="JACSVK010000693">
    <property type="protein sequence ID" value="MBD0222714.1"/>
    <property type="molecule type" value="Genomic_DNA"/>
</dbReference>
<evidence type="ECO:0000313" key="2">
    <source>
        <dbReference type="Proteomes" id="UP000634608"/>
    </source>
</evidence>
<gene>
    <name evidence="1" type="ORF">IAG11_23100</name>
</gene>
<proteinExistence type="predicted"/>
<protein>
    <submittedName>
        <fullName evidence="1">Uncharacterized protein</fullName>
    </submittedName>
</protein>
<sequence>SMDRYDDAEAMGYTVVRLEAAPSFKINESGPLQIQAHFASQWLKNLKRQIFNGSDQTVSTN</sequence>
<comment type="caution">
    <text evidence="1">The sequence shown here is derived from an EMBL/GenBank/DDBJ whole genome shotgun (WGS) entry which is preliminary data.</text>
</comment>
<dbReference type="Proteomes" id="UP000634608">
    <property type="component" value="Unassembled WGS sequence"/>
</dbReference>
<dbReference type="AlphaFoldDB" id="A0A8I0FBY9"/>
<evidence type="ECO:0000313" key="1">
    <source>
        <dbReference type="EMBL" id="MBD0222714.1"/>
    </source>
</evidence>
<organism evidence="1 2">
    <name type="scientific">Acinetobacter baumannii</name>
    <dbReference type="NCBI Taxonomy" id="470"/>
    <lineage>
        <taxon>Bacteria</taxon>
        <taxon>Pseudomonadati</taxon>
        <taxon>Pseudomonadota</taxon>
        <taxon>Gammaproteobacteria</taxon>
        <taxon>Moraxellales</taxon>
        <taxon>Moraxellaceae</taxon>
        <taxon>Acinetobacter</taxon>
        <taxon>Acinetobacter calcoaceticus/baumannii complex</taxon>
    </lineage>
</organism>
<accession>A0A8I0FBY9</accession>
<reference evidence="1" key="1">
    <citation type="submission" date="2020-08" db="EMBL/GenBank/DDBJ databases">
        <title>Diversity of carbapenem-resistant Acinetobacter baumannii and bacteriophage-mediated spread of the Oxa23 carbapenemase.</title>
        <authorList>
            <person name="Abouelfetouh A."/>
            <person name="Mattock J."/>
            <person name="Turner D."/>
            <person name="Li E."/>
            <person name="Evans B.A."/>
        </authorList>
    </citation>
    <scope>NUCLEOTIDE SEQUENCE</scope>
    <source>
        <strain evidence="1">A86</strain>
    </source>
</reference>